<dbReference type="EMBL" id="QJPH01000199">
    <property type="protein sequence ID" value="PZN82896.1"/>
    <property type="molecule type" value="Genomic_DNA"/>
</dbReference>
<evidence type="ECO:0000256" key="6">
    <source>
        <dbReference type="SAM" id="Phobius"/>
    </source>
</evidence>
<evidence type="ECO:0000256" key="4">
    <source>
        <dbReference type="ARBA" id="ARBA00022825"/>
    </source>
</evidence>
<dbReference type="SUPFAM" id="SSF52096">
    <property type="entry name" value="ClpP/crotonase"/>
    <property type="match status" value="1"/>
</dbReference>
<dbReference type="NCBIfam" id="TIGR00706">
    <property type="entry name" value="SppA_dom"/>
    <property type="match status" value="1"/>
</dbReference>
<feature type="domain" description="Peptidase S49" evidence="7">
    <location>
        <begin position="147"/>
        <end position="287"/>
    </location>
</feature>
<dbReference type="GO" id="GO:0006508">
    <property type="term" value="P:proteolysis"/>
    <property type="evidence" value="ECO:0007669"/>
    <property type="project" value="UniProtKB-KW"/>
</dbReference>
<dbReference type="InterPro" id="IPR047272">
    <property type="entry name" value="S49_SppA_C"/>
</dbReference>
<evidence type="ECO:0000256" key="1">
    <source>
        <dbReference type="ARBA" id="ARBA00008683"/>
    </source>
</evidence>
<dbReference type="InterPro" id="IPR002142">
    <property type="entry name" value="Peptidase_S49"/>
</dbReference>
<sequence>MSEENQTPPQPSPMQGDNKPLPSWERETLEKVLLASVHEQRRARLWGVSFKLAILLYLVVVAVLAFRPSAGFFSSSISKEHTAVIDVAGPIMEGNPTDAENLIEGLRDAVKDKGTKGIVLRMNSPGGSPVQAAYVYEEIRRTKKENPKLPIYAVVSDLCASGCYYIAAAADKIYVHPSSVVGSIGVIMNGFGFVDTMQRLGVERRLLIAGEHKALLDPFSPVNEVEKQHLQGVINTVHSQFIDAVKQGRGDRLKENPDLFSGLVWTGQDSIKLGLADEVGDARSVAETVIGAKKTVNFTPQERLLDRISHRLGTSLGTALQSAIGPALKLN</sequence>
<evidence type="ECO:0000256" key="5">
    <source>
        <dbReference type="SAM" id="MobiDB-lite"/>
    </source>
</evidence>
<keyword evidence="6" id="KW-0472">Membrane</keyword>
<comment type="similarity">
    <text evidence="1">Belongs to the peptidase S49 family.</text>
</comment>
<dbReference type="InterPro" id="IPR029045">
    <property type="entry name" value="ClpP/crotonase-like_dom_sf"/>
</dbReference>
<dbReference type="PANTHER" id="PTHR42987">
    <property type="entry name" value="PEPTIDASE S49"/>
    <property type="match status" value="1"/>
</dbReference>
<comment type="caution">
    <text evidence="8">The sequence shown here is derived from an EMBL/GenBank/DDBJ whole genome shotgun (WGS) entry which is preliminary data.</text>
</comment>
<name>A0A2W4RJX0_9GAMM</name>
<evidence type="ECO:0000259" key="7">
    <source>
        <dbReference type="Pfam" id="PF01343"/>
    </source>
</evidence>
<keyword evidence="2" id="KW-0645">Protease</keyword>
<evidence type="ECO:0000313" key="8">
    <source>
        <dbReference type="EMBL" id="PZN82896.1"/>
    </source>
</evidence>
<accession>A0A2W4RJX0</accession>
<proteinExistence type="inferred from homology"/>
<keyword evidence="3" id="KW-0378">Hydrolase</keyword>
<reference evidence="8 9" key="1">
    <citation type="journal article" date="2018" name="Aquat. Microb. Ecol.">
        <title>Gammaproteobacterial methanotrophs dominate.</title>
        <authorList>
            <person name="Rissanen A.J."/>
            <person name="Saarenheimo J."/>
            <person name="Tiirola M."/>
            <person name="Peura S."/>
            <person name="Aalto S.L."/>
            <person name="Karvinen A."/>
            <person name="Nykanen H."/>
        </authorList>
    </citation>
    <scope>NUCLEOTIDE SEQUENCE [LARGE SCALE GENOMIC DNA]</scope>
    <source>
        <strain evidence="8">AMbin10</strain>
    </source>
</reference>
<dbReference type="Gene3D" id="3.90.226.10">
    <property type="entry name" value="2-enoyl-CoA Hydratase, Chain A, domain 1"/>
    <property type="match status" value="1"/>
</dbReference>
<keyword evidence="6" id="KW-1133">Transmembrane helix</keyword>
<dbReference type="Proteomes" id="UP000249396">
    <property type="component" value="Unassembled WGS sequence"/>
</dbReference>
<feature type="transmembrane region" description="Helical" evidence="6">
    <location>
        <begin position="45"/>
        <end position="66"/>
    </location>
</feature>
<keyword evidence="4" id="KW-0720">Serine protease</keyword>
<dbReference type="PANTHER" id="PTHR42987:SF8">
    <property type="entry name" value="PROTEINASE"/>
    <property type="match status" value="1"/>
</dbReference>
<feature type="region of interest" description="Disordered" evidence="5">
    <location>
        <begin position="1"/>
        <end position="22"/>
    </location>
</feature>
<dbReference type="GO" id="GO:0008236">
    <property type="term" value="F:serine-type peptidase activity"/>
    <property type="evidence" value="ECO:0007669"/>
    <property type="project" value="UniProtKB-KW"/>
</dbReference>
<evidence type="ECO:0000256" key="3">
    <source>
        <dbReference type="ARBA" id="ARBA00022801"/>
    </source>
</evidence>
<evidence type="ECO:0000256" key="2">
    <source>
        <dbReference type="ARBA" id="ARBA00022670"/>
    </source>
</evidence>
<gene>
    <name evidence="8" type="primary">sppA</name>
    <name evidence="8" type="ORF">DM484_05655</name>
</gene>
<evidence type="ECO:0000313" key="9">
    <source>
        <dbReference type="Proteomes" id="UP000249396"/>
    </source>
</evidence>
<dbReference type="Gene3D" id="6.20.330.10">
    <property type="match status" value="1"/>
</dbReference>
<dbReference type="AlphaFoldDB" id="A0A2W4RJX0"/>
<dbReference type="Pfam" id="PF01343">
    <property type="entry name" value="Peptidase_S49"/>
    <property type="match status" value="1"/>
</dbReference>
<keyword evidence="6" id="KW-0812">Transmembrane</keyword>
<dbReference type="CDD" id="cd07023">
    <property type="entry name" value="S49_Sppa_N_C"/>
    <property type="match status" value="1"/>
</dbReference>
<dbReference type="InterPro" id="IPR004635">
    <property type="entry name" value="Pept_S49_SppA"/>
</dbReference>
<organism evidence="8 9">
    <name type="scientific">Candidatus Methylumidiphilus alinenensis</name>
    <dbReference type="NCBI Taxonomy" id="2202197"/>
    <lineage>
        <taxon>Bacteria</taxon>
        <taxon>Pseudomonadati</taxon>
        <taxon>Pseudomonadota</taxon>
        <taxon>Gammaproteobacteria</taxon>
        <taxon>Methylococcales</taxon>
        <taxon>Candidatus Methylumidiphilus</taxon>
    </lineage>
</organism>
<protein>
    <submittedName>
        <fullName evidence="8">Signal peptide peptidase SppA</fullName>
    </submittedName>
</protein>